<accession>A0A3Q9T8M1</accession>
<evidence type="ECO:0000313" key="1">
    <source>
        <dbReference type="EMBL" id="AZY88494.1"/>
    </source>
</evidence>
<dbReference type="KEGG" id="vg:80530566"/>
<dbReference type="RefSeq" id="YP_010793849.1">
    <property type="nucleotide sequence ID" value="NC_075538.1"/>
</dbReference>
<proteinExistence type="predicted"/>
<name>A0A3Q9T8M1_9VIRU</name>
<sequence>MTYRAAPMAVRLAYDAPSHPTLRRGKKMRVVDETGRRVETSLVPKMSIGETFAISAHPEGGAMFGTISPSMWNQDFKPWIRKTTVDGHLLIVSGSESELRVWKELGARGLSYDEFTFLCPGDRMVWLSEPTEEWLARKRAPMWRCQAVWIQTEKCRLGKNADATLGRAAPHTDVEQLIGMMEGIRELNVHEPQTMVIVSKTGHKDYFSAVGLVTVSFMDLAIRPARRVKDRVFAVVRRDDWESDRFRDLCYKWGIQM</sequence>
<organism evidence="1 2">
    <name type="scientific">Lumpfish ranavirus</name>
    <dbReference type="NCBI Taxonomy" id="2501771"/>
    <lineage>
        <taxon>Viruses</taxon>
        <taxon>Varidnaviria</taxon>
        <taxon>Bamfordvirae</taxon>
        <taxon>Nucleocytoviricota</taxon>
        <taxon>Megaviricetes</taxon>
        <taxon>Pimascovirales</taxon>
        <taxon>Pimascovirales incertae sedis</taxon>
        <taxon>Iridoviridae</taxon>
        <taxon>Alphairidovirinae</taxon>
        <taxon>Ranavirus</taxon>
        <taxon>Ranavirus gadus1</taxon>
        <taxon>European North Atlantic ranavirus</taxon>
    </lineage>
</organism>
<reference evidence="1 2" key="1">
    <citation type="submission" date="2018-07" db="EMBL/GenBank/DDBJ databases">
        <title>Isolation and characterisation of a new ranavirus isolated from lumpfish in the North Atlantic area.</title>
        <authorList>
            <person name="Stagg H.E.B."/>
            <person name="Gudmundsdottir S."/>
            <person name="Vendramin N."/>
            <person name="Ruane N.M."/>
            <person name="Sigurdardottir H."/>
            <person name="Christiansen D.H."/>
            <person name="Cuenca A."/>
            <person name="Petersen P.E."/>
            <person name="Munro E.S."/>
            <person name="Subramaniam K."/>
            <person name="Waltzek T.B."/>
            <person name="Imnoi K."/>
            <person name="Popov V.L."/>
            <person name="Olesen N.J."/>
        </authorList>
    </citation>
    <scope>NUCLEOTIDE SEQUENCE [LARGE SCALE GENOMIC DNA]</scope>
    <source>
        <strain evidence="1">F24/15</strain>
    </source>
</reference>
<protein>
    <submittedName>
        <fullName evidence="1">Uncharacterized protein</fullName>
    </submittedName>
</protein>
<gene>
    <name evidence="1" type="primary">ORF27</name>
</gene>
<evidence type="ECO:0000313" key="2">
    <source>
        <dbReference type="Proteomes" id="UP000319407"/>
    </source>
</evidence>
<dbReference type="Proteomes" id="UP000319407">
    <property type="component" value="Segment"/>
</dbReference>
<dbReference type="GeneID" id="80530566"/>
<dbReference type="EMBL" id="MH665358">
    <property type="protein sequence ID" value="AZY88494.1"/>
    <property type="molecule type" value="Genomic_DNA"/>
</dbReference>
<keyword evidence="2" id="KW-1185">Reference proteome</keyword>